<evidence type="ECO:0000256" key="3">
    <source>
        <dbReference type="ARBA" id="ARBA00022475"/>
    </source>
</evidence>
<dbReference type="OrthoDB" id="9813426at2"/>
<proteinExistence type="inferred from homology"/>
<dbReference type="InterPro" id="IPR032818">
    <property type="entry name" value="DedA-like"/>
</dbReference>
<comment type="caution">
    <text evidence="9">The sequence shown here is derived from an EMBL/GenBank/DDBJ whole genome shotgun (WGS) entry which is preliminary data.</text>
</comment>
<dbReference type="AlphaFoldDB" id="A0A399EQI5"/>
<comment type="similarity">
    <text evidence="2 7">Belongs to the DedA family.</text>
</comment>
<feature type="transmembrane region" description="Helical" evidence="7">
    <location>
        <begin position="92"/>
        <end position="110"/>
    </location>
</feature>
<dbReference type="EMBL" id="QXDL01000074">
    <property type="protein sequence ID" value="RIH84411.1"/>
    <property type="molecule type" value="Genomic_DNA"/>
</dbReference>
<accession>A0A399EQI5</accession>
<keyword evidence="3 7" id="KW-1003">Cell membrane</keyword>
<dbReference type="Proteomes" id="UP000265715">
    <property type="component" value="Unassembled WGS sequence"/>
</dbReference>
<keyword evidence="6 7" id="KW-0472">Membrane</keyword>
<evidence type="ECO:0000313" key="9">
    <source>
        <dbReference type="EMBL" id="RIH84411.1"/>
    </source>
</evidence>
<dbReference type="PANTHER" id="PTHR30353">
    <property type="entry name" value="INNER MEMBRANE PROTEIN DEDA-RELATED"/>
    <property type="match status" value="1"/>
</dbReference>
<feature type="transmembrane region" description="Helical" evidence="7">
    <location>
        <begin position="131"/>
        <end position="151"/>
    </location>
</feature>
<evidence type="ECO:0000256" key="7">
    <source>
        <dbReference type="RuleBase" id="RU367016"/>
    </source>
</evidence>
<comment type="subcellular location">
    <subcellularLocation>
        <location evidence="1 7">Cell membrane</location>
        <topology evidence="1 7">Multi-pass membrane protein</topology>
    </subcellularLocation>
</comment>
<keyword evidence="10" id="KW-1185">Reference proteome</keyword>
<dbReference type="GO" id="GO:0005886">
    <property type="term" value="C:plasma membrane"/>
    <property type="evidence" value="ECO:0007669"/>
    <property type="project" value="UniProtKB-SubCell"/>
</dbReference>
<feature type="transmembrane region" description="Helical" evidence="7">
    <location>
        <begin position="163"/>
        <end position="184"/>
    </location>
</feature>
<name>A0A399EQI5_9DEIN</name>
<protein>
    <submittedName>
        <fullName evidence="9">Putative membrane protein</fullName>
    </submittedName>
</protein>
<dbReference type="PANTHER" id="PTHR30353:SF0">
    <property type="entry name" value="TRANSMEMBRANE PROTEIN"/>
    <property type="match status" value="1"/>
</dbReference>
<keyword evidence="5 7" id="KW-1133">Transmembrane helix</keyword>
<evidence type="ECO:0000259" key="8">
    <source>
        <dbReference type="Pfam" id="PF09335"/>
    </source>
</evidence>
<evidence type="ECO:0000256" key="4">
    <source>
        <dbReference type="ARBA" id="ARBA00022692"/>
    </source>
</evidence>
<gene>
    <name evidence="9" type="ORF">Mterra_01983</name>
</gene>
<keyword evidence="4 7" id="KW-0812">Transmembrane</keyword>
<evidence type="ECO:0000256" key="2">
    <source>
        <dbReference type="ARBA" id="ARBA00010792"/>
    </source>
</evidence>
<evidence type="ECO:0000256" key="5">
    <source>
        <dbReference type="ARBA" id="ARBA00022989"/>
    </source>
</evidence>
<dbReference type="RefSeq" id="WP_119315080.1">
    <property type="nucleotide sequence ID" value="NZ_QXDL01000074.1"/>
</dbReference>
<feature type="transmembrane region" description="Helical" evidence="7">
    <location>
        <begin position="51"/>
        <end position="72"/>
    </location>
</feature>
<feature type="transmembrane region" description="Helical" evidence="7">
    <location>
        <begin position="15"/>
        <end position="44"/>
    </location>
</feature>
<feature type="domain" description="VTT" evidence="8">
    <location>
        <begin position="31"/>
        <end position="149"/>
    </location>
</feature>
<evidence type="ECO:0000256" key="6">
    <source>
        <dbReference type="ARBA" id="ARBA00023136"/>
    </source>
</evidence>
<evidence type="ECO:0000313" key="10">
    <source>
        <dbReference type="Proteomes" id="UP000265715"/>
    </source>
</evidence>
<organism evidence="9 10">
    <name type="scientific">Calidithermus terrae</name>
    <dbReference type="NCBI Taxonomy" id="1408545"/>
    <lineage>
        <taxon>Bacteria</taxon>
        <taxon>Thermotogati</taxon>
        <taxon>Deinococcota</taxon>
        <taxon>Deinococci</taxon>
        <taxon>Thermales</taxon>
        <taxon>Thermaceae</taxon>
        <taxon>Calidithermus</taxon>
    </lineage>
</organism>
<dbReference type="Pfam" id="PF09335">
    <property type="entry name" value="VTT_dom"/>
    <property type="match status" value="1"/>
</dbReference>
<dbReference type="InterPro" id="IPR032816">
    <property type="entry name" value="VTT_dom"/>
</dbReference>
<reference evidence="9 10" key="1">
    <citation type="submission" date="2018-08" db="EMBL/GenBank/DDBJ databases">
        <title>Meiothermus terrae DSM 26712 genome sequencing project.</title>
        <authorList>
            <person name="Da Costa M.S."/>
            <person name="Albuquerque L."/>
            <person name="Raposo P."/>
            <person name="Froufe H.J.C."/>
            <person name="Barroso C.S."/>
            <person name="Egas C."/>
        </authorList>
    </citation>
    <scope>NUCLEOTIDE SEQUENCE [LARGE SCALE GENOMIC DNA]</scope>
    <source>
        <strain evidence="9 10">DSM 26712</strain>
    </source>
</reference>
<evidence type="ECO:0000256" key="1">
    <source>
        <dbReference type="ARBA" id="ARBA00004651"/>
    </source>
</evidence>
<sequence>MDLERLVLSVSYPGIFAIVLVETGFLVGFALPGDSLLIAVGLLAAAHKISLPLALAALFVGSFLGNNLGYWWGLRLGPALERRVRREELEKAYALFRRFGVLAIFIAPWVPVVRALVPFVAGATRIPWPRFVALTFFSSLLWTQGLTLLAYYVGRLIPDLEKYVYLVLLAGALFGVLMGLPRLLRRRQAEKSE</sequence>